<feature type="compositionally biased region" description="Basic residues" evidence="1">
    <location>
        <begin position="234"/>
        <end position="249"/>
    </location>
</feature>
<sequence>MSDQDQQLQHRWNFRRTENDFDSSDDDHSRPSSSSEPTKHKLVTSQFSEENAQQTMHNPTSIPSGENENQLNFEEPNRKLNQPGKTCERKARSKKTKRTTLNYEPSDATLINLSGYMESLVEEIKTARVDLLAWMSNELTSSSKDDVISSKPSGPKKGQKQNTKRSKTPRNNPNKGRKRPGTSTQNKTNEEVVVLSKEGENVIVDAKSVEKTEAKSVEKTEAKPVEKTEAKPAQKQKGKTSRSSTKKRKTDGTEAVEQTITAAADICVALPSVLPQNQVTNCERIPLEDGNDRDAVNRNVLNPGVNLSSQCLNFDPRAQQKDGIFAQGGLRNVSDFGQNSCPTMGNGNGNGFPFPLAPQGSNCGIGLPNVPNQFGQQYLSQSNRMSGMFGEPSLFSNGNHAYMEKYGVLNQPLRFNFQQSGVMALQCPDIRRGAFNQDNVTNQ</sequence>
<feature type="compositionally biased region" description="Basic and acidic residues" evidence="1">
    <location>
        <begin position="210"/>
        <end position="232"/>
    </location>
</feature>
<protein>
    <submittedName>
        <fullName evidence="2">Uncharacterized protein</fullName>
    </submittedName>
</protein>
<organism evidence="2 3">
    <name type="scientific">Chenopodium quinoa</name>
    <name type="common">Quinoa</name>
    <dbReference type="NCBI Taxonomy" id="63459"/>
    <lineage>
        <taxon>Eukaryota</taxon>
        <taxon>Viridiplantae</taxon>
        <taxon>Streptophyta</taxon>
        <taxon>Embryophyta</taxon>
        <taxon>Tracheophyta</taxon>
        <taxon>Spermatophyta</taxon>
        <taxon>Magnoliopsida</taxon>
        <taxon>eudicotyledons</taxon>
        <taxon>Gunneridae</taxon>
        <taxon>Pentapetalae</taxon>
        <taxon>Caryophyllales</taxon>
        <taxon>Chenopodiaceae</taxon>
        <taxon>Chenopodioideae</taxon>
        <taxon>Atripliceae</taxon>
        <taxon>Chenopodium</taxon>
    </lineage>
</organism>
<name>A0A803L802_CHEQI</name>
<feature type="region of interest" description="Disordered" evidence="1">
    <location>
        <begin position="210"/>
        <end position="253"/>
    </location>
</feature>
<evidence type="ECO:0000313" key="3">
    <source>
        <dbReference type="Proteomes" id="UP000596660"/>
    </source>
</evidence>
<feature type="compositionally biased region" description="Polar residues" evidence="1">
    <location>
        <begin position="43"/>
        <end position="72"/>
    </location>
</feature>
<feature type="compositionally biased region" description="Polar residues" evidence="1">
    <location>
        <begin position="1"/>
        <end position="10"/>
    </location>
</feature>
<evidence type="ECO:0000256" key="1">
    <source>
        <dbReference type="SAM" id="MobiDB-lite"/>
    </source>
</evidence>
<keyword evidence="3" id="KW-1185">Reference proteome</keyword>
<reference evidence="2" key="2">
    <citation type="submission" date="2021-03" db="UniProtKB">
        <authorList>
            <consortium name="EnsemblPlants"/>
        </authorList>
    </citation>
    <scope>IDENTIFICATION</scope>
</reference>
<dbReference type="Gramene" id="AUR62007991-RA">
    <property type="protein sequence ID" value="AUR62007991-RA:cds"/>
    <property type="gene ID" value="AUR62007991"/>
</dbReference>
<dbReference type="Proteomes" id="UP000596660">
    <property type="component" value="Unplaced"/>
</dbReference>
<reference evidence="2" key="1">
    <citation type="journal article" date="2017" name="Nature">
        <title>The genome of Chenopodium quinoa.</title>
        <authorList>
            <person name="Jarvis D.E."/>
            <person name="Ho Y.S."/>
            <person name="Lightfoot D.J."/>
            <person name="Schmoeckel S.M."/>
            <person name="Li B."/>
            <person name="Borm T.J.A."/>
            <person name="Ohyanagi H."/>
            <person name="Mineta K."/>
            <person name="Michell C.T."/>
            <person name="Saber N."/>
            <person name="Kharbatia N.M."/>
            <person name="Rupper R.R."/>
            <person name="Sharp A.R."/>
            <person name="Dally N."/>
            <person name="Boughton B.A."/>
            <person name="Woo Y.H."/>
            <person name="Gao G."/>
            <person name="Schijlen E.G.W.M."/>
            <person name="Guo X."/>
            <person name="Momin A.A."/>
            <person name="Negrao S."/>
            <person name="Al-Babili S."/>
            <person name="Gehring C."/>
            <person name="Roessner U."/>
            <person name="Jung C."/>
            <person name="Murphy K."/>
            <person name="Arold S.T."/>
            <person name="Gojobori T."/>
            <person name="van der Linden C.G."/>
            <person name="van Loo E.N."/>
            <person name="Jellen E.N."/>
            <person name="Maughan P.J."/>
            <person name="Tester M."/>
        </authorList>
    </citation>
    <scope>NUCLEOTIDE SEQUENCE [LARGE SCALE GENOMIC DNA]</scope>
    <source>
        <strain evidence="2">cv. PI 614886</strain>
    </source>
</reference>
<dbReference type="OMA" id="VMALQCP"/>
<dbReference type="AlphaFoldDB" id="A0A803L802"/>
<feature type="compositionally biased region" description="Basic residues" evidence="1">
    <location>
        <begin position="157"/>
        <end position="168"/>
    </location>
</feature>
<dbReference type="EnsemblPlants" id="AUR62007991-RA">
    <property type="protein sequence ID" value="AUR62007991-RA:cds"/>
    <property type="gene ID" value="AUR62007991"/>
</dbReference>
<feature type="region of interest" description="Disordered" evidence="1">
    <location>
        <begin position="1"/>
        <end position="103"/>
    </location>
</feature>
<evidence type="ECO:0000313" key="2">
    <source>
        <dbReference type="EnsemblPlants" id="AUR62007991-RA:cds"/>
    </source>
</evidence>
<feature type="region of interest" description="Disordered" evidence="1">
    <location>
        <begin position="139"/>
        <end position="194"/>
    </location>
</feature>
<proteinExistence type="predicted"/>
<accession>A0A803L802</accession>